<proteinExistence type="predicted"/>
<reference evidence="1" key="1">
    <citation type="submission" date="2014-11" db="EMBL/GenBank/DDBJ databases">
        <authorList>
            <person name="Amaro Gonzalez C."/>
        </authorList>
    </citation>
    <scope>NUCLEOTIDE SEQUENCE</scope>
</reference>
<name>A0A0E9WHF2_ANGAN</name>
<organism evidence="1">
    <name type="scientific">Anguilla anguilla</name>
    <name type="common">European freshwater eel</name>
    <name type="synonym">Muraena anguilla</name>
    <dbReference type="NCBI Taxonomy" id="7936"/>
    <lineage>
        <taxon>Eukaryota</taxon>
        <taxon>Metazoa</taxon>
        <taxon>Chordata</taxon>
        <taxon>Craniata</taxon>
        <taxon>Vertebrata</taxon>
        <taxon>Euteleostomi</taxon>
        <taxon>Actinopterygii</taxon>
        <taxon>Neopterygii</taxon>
        <taxon>Teleostei</taxon>
        <taxon>Anguilliformes</taxon>
        <taxon>Anguillidae</taxon>
        <taxon>Anguilla</taxon>
    </lineage>
</organism>
<dbReference type="EMBL" id="GBXM01019562">
    <property type="protein sequence ID" value="JAH89015.1"/>
    <property type="molecule type" value="Transcribed_RNA"/>
</dbReference>
<evidence type="ECO:0000313" key="1">
    <source>
        <dbReference type="EMBL" id="JAH89015.1"/>
    </source>
</evidence>
<reference evidence="1" key="2">
    <citation type="journal article" date="2015" name="Fish Shellfish Immunol.">
        <title>Early steps in the European eel (Anguilla anguilla)-Vibrio vulnificus interaction in the gills: Role of the RtxA13 toxin.</title>
        <authorList>
            <person name="Callol A."/>
            <person name="Pajuelo D."/>
            <person name="Ebbesson L."/>
            <person name="Teles M."/>
            <person name="MacKenzie S."/>
            <person name="Amaro C."/>
        </authorList>
    </citation>
    <scope>NUCLEOTIDE SEQUENCE</scope>
</reference>
<accession>A0A0E9WHF2</accession>
<sequence>MVRTHLSFWYIYIKCKYGLEKQFISKNAPSACCLFQCETLMPAGCK</sequence>
<protein>
    <submittedName>
        <fullName evidence="1">Uncharacterized protein</fullName>
    </submittedName>
</protein>
<dbReference type="AlphaFoldDB" id="A0A0E9WHF2"/>